<dbReference type="AlphaFoldDB" id="A0AB35MJ54"/>
<dbReference type="Proteomes" id="UP001172756">
    <property type="component" value="Unassembled WGS sequence"/>
</dbReference>
<keyword evidence="1" id="KW-1133">Transmembrane helix</keyword>
<keyword evidence="1" id="KW-0472">Membrane</keyword>
<sequence length="200" mass="21894">MVRTLAVARVLVAALMLLAVGRLAWQGIADGSFVPWNFFGYFTIQNNLIGVAALAIAARYVGRERPEWVELLRLTAAVTLTIVVTVYWTLLLPTDDEPWAWTNLVVHGLSGVALVADWLVDGPRRPLPWGLLPWVMAYPLLWVAVTLVRGATDGWFPYPFLDPANGYAAIAMVVGGIVVAGLVLGALYMRATRWRALVPA</sequence>
<name>A0AB35MJ54_9MICO</name>
<feature type="transmembrane region" description="Helical" evidence="1">
    <location>
        <begin position="74"/>
        <end position="93"/>
    </location>
</feature>
<feature type="transmembrane region" description="Helical" evidence="1">
    <location>
        <begin position="167"/>
        <end position="188"/>
    </location>
</feature>
<evidence type="ECO:0000256" key="1">
    <source>
        <dbReference type="SAM" id="Phobius"/>
    </source>
</evidence>
<dbReference type="RefSeq" id="WP_301160556.1">
    <property type="nucleotide sequence ID" value="NZ_JAUHQB010000006.1"/>
</dbReference>
<proteinExistence type="predicted"/>
<dbReference type="InterPro" id="IPR049713">
    <property type="entry name" value="Pr6Pr-like"/>
</dbReference>
<organism evidence="2 3">
    <name type="scientific">Demequina lignilytica</name>
    <dbReference type="NCBI Taxonomy" id="3051663"/>
    <lineage>
        <taxon>Bacteria</taxon>
        <taxon>Bacillati</taxon>
        <taxon>Actinomycetota</taxon>
        <taxon>Actinomycetes</taxon>
        <taxon>Micrococcales</taxon>
        <taxon>Demequinaceae</taxon>
        <taxon>Demequina</taxon>
    </lineage>
</organism>
<comment type="caution">
    <text evidence="2">The sequence shown here is derived from an EMBL/GenBank/DDBJ whole genome shotgun (WGS) entry which is preliminary data.</text>
</comment>
<protein>
    <submittedName>
        <fullName evidence="2">Pr6Pr family membrane protein</fullName>
    </submittedName>
</protein>
<feature type="transmembrane region" description="Helical" evidence="1">
    <location>
        <begin position="99"/>
        <end position="120"/>
    </location>
</feature>
<dbReference type="NCBIfam" id="NF038065">
    <property type="entry name" value="Pr6Pr"/>
    <property type="match status" value="1"/>
</dbReference>
<keyword evidence="1" id="KW-0812">Transmembrane</keyword>
<evidence type="ECO:0000313" key="2">
    <source>
        <dbReference type="EMBL" id="MDN4483814.1"/>
    </source>
</evidence>
<gene>
    <name evidence="2" type="ORF">QQ002_09730</name>
</gene>
<feature type="transmembrane region" description="Helical" evidence="1">
    <location>
        <begin position="127"/>
        <end position="147"/>
    </location>
</feature>
<accession>A0AB35MJ54</accession>
<feature type="transmembrane region" description="Helical" evidence="1">
    <location>
        <begin position="39"/>
        <end position="62"/>
    </location>
</feature>
<evidence type="ECO:0000313" key="3">
    <source>
        <dbReference type="Proteomes" id="UP001172756"/>
    </source>
</evidence>
<reference evidence="2 3" key="1">
    <citation type="submission" date="2023-06" db="EMBL/GenBank/DDBJ databases">
        <title>SYSU T0a273.</title>
        <authorList>
            <person name="Gao L."/>
            <person name="Fang B.-Z."/>
            <person name="Li W.-J."/>
        </authorList>
    </citation>
    <scope>NUCLEOTIDE SEQUENCE [LARGE SCALE GENOMIC DNA]</scope>
    <source>
        <strain evidence="2 3">SYSU T0a273</strain>
    </source>
</reference>
<dbReference type="EMBL" id="JAUHQB010000006">
    <property type="protein sequence ID" value="MDN4483814.1"/>
    <property type="molecule type" value="Genomic_DNA"/>
</dbReference>